<name>A0A4R5TSF1_9GAMM</name>
<dbReference type="InterPro" id="IPR049503">
    <property type="entry name" value="AbiJ_NTD4"/>
</dbReference>
<dbReference type="OrthoDB" id="9786278at2"/>
<dbReference type="EMBL" id="SMTF01000010">
    <property type="protein sequence ID" value="TDK23074.1"/>
    <property type="molecule type" value="Genomic_DNA"/>
</dbReference>
<dbReference type="RefSeq" id="WP_133322328.1">
    <property type="nucleotide sequence ID" value="NZ_SMTF01000010.1"/>
</dbReference>
<accession>A0A4R5TSF1</accession>
<dbReference type="AlphaFoldDB" id="A0A4R5TSF1"/>
<comment type="caution">
    <text evidence="2">The sequence shown here is derived from an EMBL/GenBank/DDBJ whole genome shotgun (WGS) entry which is preliminary data.</text>
</comment>
<protein>
    <recommendedName>
        <fullName evidence="1">HEPN AbiJ-N-terminal domain-containing protein</fullName>
    </recommendedName>
</protein>
<evidence type="ECO:0000313" key="3">
    <source>
        <dbReference type="Proteomes" id="UP000294796"/>
    </source>
</evidence>
<proteinExistence type="predicted"/>
<evidence type="ECO:0000313" key="2">
    <source>
        <dbReference type="EMBL" id="TDK23074.1"/>
    </source>
</evidence>
<keyword evidence="3" id="KW-1185">Reference proteome</keyword>
<dbReference type="Pfam" id="PF18863">
    <property type="entry name" value="AbiJ_NTD4"/>
    <property type="match status" value="1"/>
</dbReference>
<feature type="domain" description="HEPN AbiJ-N-terminal" evidence="1">
    <location>
        <begin position="1"/>
        <end position="159"/>
    </location>
</feature>
<sequence length="280" mass="32183">MRFSERHGYRPVRDRIQIESIDEELRNGLWNVLTLRVWNHVKNPGQNWNMRSSENRDINALCLKLWHSYFKKPIDQLSDHWSKVHEQLRKYFFGCQWYEVYDFLEFVHDNYDKYKFGETFASACNIILERESSAYRFVGGSIASITEPSEIAEVERAISSSPSPVRAHLDRALDLLTSRESPDYRNSVKESISAVESLVSLRLGSDKGTLGQMLKQLEDSGNLHPALKSAFSSLYGYTSDQGGVRHALLDKDSVVHADAQFMLVTCSAFINYVQQSRTES</sequence>
<gene>
    <name evidence="2" type="ORF">E2F46_11955</name>
</gene>
<organism evidence="2 3">
    <name type="scientific">Luteimonas aestuarii</name>
    <dbReference type="NCBI Taxonomy" id="453837"/>
    <lineage>
        <taxon>Bacteria</taxon>
        <taxon>Pseudomonadati</taxon>
        <taxon>Pseudomonadota</taxon>
        <taxon>Gammaproteobacteria</taxon>
        <taxon>Lysobacterales</taxon>
        <taxon>Lysobacteraceae</taxon>
        <taxon>Luteimonas</taxon>
    </lineage>
</organism>
<reference evidence="2 3" key="1">
    <citation type="submission" date="2019-03" db="EMBL/GenBank/DDBJ databases">
        <title>Luteimonas zhaokaii sp.nov., isolated from the rectal contents of Plateau pika in Yushu, Qinghai Province, China.</title>
        <authorList>
            <person name="Zhang G."/>
        </authorList>
    </citation>
    <scope>NUCLEOTIDE SEQUENCE [LARGE SCALE GENOMIC DNA]</scope>
    <source>
        <strain evidence="2 3">B9</strain>
    </source>
</reference>
<evidence type="ECO:0000259" key="1">
    <source>
        <dbReference type="Pfam" id="PF18863"/>
    </source>
</evidence>
<dbReference type="Proteomes" id="UP000294796">
    <property type="component" value="Unassembled WGS sequence"/>
</dbReference>